<dbReference type="InterPro" id="IPR001173">
    <property type="entry name" value="Glyco_trans_2-like"/>
</dbReference>
<feature type="transmembrane region" description="Helical" evidence="4">
    <location>
        <begin position="318"/>
        <end position="345"/>
    </location>
</feature>
<gene>
    <name evidence="6" type="ORF">TheveDRAFT_1697</name>
</gene>
<accession>H0UQQ1</accession>
<dbReference type="eggNOG" id="COG1215">
    <property type="taxonomic scope" value="Bacteria"/>
</dbReference>
<keyword evidence="2" id="KW-0328">Glycosyltransferase</keyword>
<dbReference type="SUPFAM" id="SSF53448">
    <property type="entry name" value="Nucleotide-diphospho-sugar transferases"/>
    <property type="match status" value="1"/>
</dbReference>
<feature type="transmembrane region" description="Helical" evidence="4">
    <location>
        <begin position="20"/>
        <end position="44"/>
    </location>
</feature>
<dbReference type="InterPro" id="IPR029044">
    <property type="entry name" value="Nucleotide-diphossugar_trans"/>
</dbReference>
<feature type="transmembrane region" description="Helical" evidence="4">
    <location>
        <begin position="391"/>
        <end position="412"/>
    </location>
</feature>
<protein>
    <submittedName>
        <fullName evidence="6">Glycosyl transferase</fullName>
    </submittedName>
</protein>
<dbReference type="Proteomes" id="UP000005730">
    <property type="component" value="Chromosome"/>
</dbReference>
<keyword evidence="3 6" id="KW-0808">Transferase</keyword>
<dbReference type="HOGENOM" id="CLU_023978_4_1_0"/>
<evidence type="ECO:0000256" key="2">
    <source>
        <dbReference type="ARBA" id="ARBA00022676"/>
    </source>
</evidence>
<evidence type="ECO:0000256" key="4">
    <source>
        <dbReference type="SAM" id="Phobius"/>
    </source>
</evidence>
<dbReference type="AlphaFoldDB" id="H0UQQ1"/>
<dbReference type="OrthoDB" id="9768769at2"/>
<sequence length="435" mass="49698">MTLWPPLNLQDSRAFVELLRFVPWVVFLELPYYLLVALGLIRYVMHKVHVPHKMPTGRPKVSCVITCYSEGEDVKKTIKSLAFQLYDGEIEIIPVIDGAVRNRDTYRAALEMEEMVKSLPGRTLRVLPKWQRGGRVSSLNAGLNAAEGAVVMALDGDTSFDNDMVLKAVRHFADPNVAALAGCLRVRNWRASPVAALQGLEYLLSILTAKTGLSQFNTVNNISGAFGVFRREILELVLGWDSGSAEDLDLTMRIKNYFGRNPGMRIVFDPEVMGHTDVPDTLRGFLKQRLRWDGDLFYIYVRKHLKSFSPSLMGWRNFLVTLVGGFYFQIITPLMLLVYTCFSFLTLSLGKVLYVFLWIYLFYLGVTVFFYLAAMLCLTERPRDDIRFLPLIPIFPAFTFMCRLWSAFAILWEIAAQGHRDSSMAPWWVLRRGKF</sequence>
<evidence type="ECO:0000313" key="7">
    <source>
        <dbReference type="Proteomes" id="UP000005730"/>
    </source>
</evidence>
<dbReference type="STRING" id="926567.TheveDRAFT_1697"/>
<keyword evidence="4" id="KW-0812">Transmembrane</keyword>
<dbReference type="GO" id="GO:0016757">
    <property type="term" value="F:glycosyltransferase activity"/>
    <property type="evidence" value="ECO:0007669"/>
    <property type="project" value="UniProtKB-KW"/>
</dbReference>
<feature type="transmembrane region" description="Helical" evidence="4">
    <location>
        <begin position="357"/>
        <end position="379"/>
    </location>
</feature>
<dbReference type="Gene3D" id="3.90.550.10">
    <property type="entry name" value="Spore Coat Polysaccharide Biosynthesis Protein SpsA, Chain A"/>
    <property type="match status" value="1"/>
</dbReference>
<keyword evidence="4" id="KW-0472">Membrane</keyword>
<dbReference type="Pfam" id="PF13632">
    <property type="entry name" value="Glyco_trans_2_3"/>
    <property type="match status" value="1"/>
</dbReference>
<dbReference type="CDD" id="cd06423">
    <property type="entry name" value="CESA_like"/>
    <property type="match status" value="1"/>
</dbReference>
<keyword evidence="7" id="KW-1185">Reference proteome</keyword>
<evidence type="ECO:0000256" key="1">
    <source>
        <dbReference type="ARBA" id="ARBA00006739"/>
    </source>
</evidence>
<name>H0UQQ1_9BACT</name>
<evidence type="ECO:0000313" key="6">
    <source>
        <dbReference type="EMBL" id="EHM10815.1"/>
    </source>
</evidence>
<organism evidence="6 7">
    <name type="scientific">Thermanaerovibrio velox DSM 12556</name>
    <dbReference type="NCBI Taxonomy" id="926567"/>
    <lineage>
        <taxon>Bacteria</taxon>
        <taxon>Thermotogati</taxon>
        <taxon>Synergistota</taxon>
        <taxon>Synergistia</taxon>
        <taxon>Synergistales</taxon>
        <taxon>Synergistaceae</taxon>
        <taxon>Thermanaerovibrio</taxon>
    </lineage>
</organism>
<dbReference type="EMBL" id="CM001377">
    <property type="protein sequence ID" value="EHM10815.1"/>
    <property type="molecule type" value="Genomic_DNA"/>
</dbReference>
<proteinExistence type="inferred from homology"/>
<reference evidence="6 7" key="1">
    <citation type="submission" date="2011-10" db="EMBL/GenBank/DDBJ databases">
        <title>The Noncontiguous Finished genome of Thermanaerovibrio velox DSM 12556.</title>
        <authorList>
            <consortium name="US DOE Joint Genome Institute (JGI-PGF)"/>
            <person name="Lucas S."/>
            <person name="Copeland A."/>
            <person name="Lapidus A."/>
            <person name="Glavina del Rio T."/>
            <person name="Dalin E."/>
            <person name="Tice H."/>
            <person name="Bruce D."/>
            <person name="Goodwin L."/>
            <person name="Pitluck S."/>
            <person name="Peters L."/>
            <person name="Mikhailova N."/>
            <person name="Teshima H."/>
            <person name="Kyrpides N."/>
            <person name="Mavromatis K."/>
            <person name="Ivanova N."/>
            <person name="Markowitz V."/>
            <person name="Cheng J.-F."/>
            <person name="Hugenholtz P."/>
            <person name="Woyke T."/>
            <person name="Wu D."/>
            <person name="Spring S."/>
            <person name="Brambilla E.-M."/>
            <person name="Klenk H.-P."/>
            <person name="Eisen J.A."/>
        </authorList>
    </citation>
    <scope>NUCLEOTIDE SEQUENCE [LARGE SCALE GENOMIC DNA]</scope>
    <source>
        <strain evidence="6 7">DSM 12556</strain>
    </source>
</reference>
<evidence type="ECO:0000259" key="5">
    <source>
        <dbReference type="Pfam" id="PF13632"/>
    </source>
</evidence>
<evidence type="ECO:0000256" key="3">
    <source>
        <dbReference type="ARBA" id="ARBA00022679"/>
    </source>
</evidence>
<feature type="domain" description="Glycosyltransferase 2-like" evidence="5">
    <location>
        <begin position="151"/>
        <end position="363"/>
    </location>
</feature>
<dbReference type="PANTHER" id="PTHR43630">
    <property type="entry name" value="POLY-BETA-1,6-N-ACETYL-D-GLUCOSAMINE SYNTHASE"/>
    <property type="match status" value="1"/>
</dbReference>
<keyword evidence="4" id="KW-1133">Transmembrane helix</keyword>
<dbReference type="PANTHER" id="PTHR43630:SF1">
    <property type="entry name" value="POLY-BETA-1,6-N-ACETYL-D-GLUCOSAMINE SYNTHASE"/>
    <property type="match status" value="1"/>
</dbReference>
<comment type="similarity">
    <text evidence="1">Belongs to the glycosyltransferase 2 family.</text>
</comment>